<sequence length="25" mass="2810">MQIDPNRSLEDANRPPIGKTDQKEG</sequence>
<accession>A0A814SEG9</accession>
<evidence type="ECO:0000256" key="1">
    <source>
        <dbReference type="SAM" id="MobiDB-lite"/>
    </source>
</evidence>
<comment type="caution">
    <text evidence="2">The sequence shown here is derived from an EMBL/GenBank/DDBJ whole genome shotgun (WGS) entry which is preliminary data.</text>
</comment>
<proteinExistence type="predicted"/>
<feature type="non-terminal residue" evidence="2">
    <location>
        <position position="25"/>
    </location>
</feature>
<name>A0A814SEG9_9BILA</name>
<feature type="region of interest" description="Disordered" evidence="1">
    <location>
        <begin position="1"/>
        <end position="25"/>
    </location>
</feature>
<keyword evidence="3" id="KW-1185">Reference proteome</keyword>
<evidence type="ECO:0000313" key="2">
    <source>
        <dbReference type="EMBL" id="CAF1146218.1"/>
    </source>
</evidence>
<dbReference type="EMBL" id="CAJNOC010011170">
    <property type="protein sequence ID" value="CAF1146218.1"/>
    <property type="molecule type" value="Genomic_DNA"/>
</dbReference>
<evidence type="ECO:0000313" key="3">
    <source>
        <dbReference type="Proteomes" id="UP000663879"/>
    </source>
</evidence>
<dbReference type="Proteomes" id="UP000663879">
    <property type="component" value="Unassembled WGS sequence"/>
</dbReference>
<protein>
    <submittedName>
        <fullName evidence="2">Uncharacterized protein</fullName>
    </submittedName>
</protein>
<dbReference type="AlphaFoldDB" id="A0A814SEG9"/>
<reference evidence="2" key="1">
    <citation type="submission" date="2021-02" db="EMBL/GenBank/DDBJ databases">
        <authorList>
            <person name="Nowell W R."/>
        </authorList>
    </citation>
    <scope>NUCLEOTIDE SEQUENCE</scope>
    <source>
        <strain evidence="2">Ploen Becks lab</strain>
    </source>
</reference>
<gene>
    <name evidence="2" type="ORF">OXX778_LOCUS23106</name>
</gene>
<organism evidence="2 3">
    <name type="scientific">Brachionus calyciflorus</name>
    <dbReference type="NCBI Taxonomy" id="104777"/>
    <lineage>
        <taxon>Eukaryota</taxon>
        <taxon>Metazoa</taxon>
        <taxon>Spiralia</taxon>
        <taxon>Gnathifera</taxon>
        <taxon>Rotifera</taxon>
        <taxon>Eurotatoria</taxon>
        <taxon>Monogononta</taxon>
        <taxon>Pseudotrocha</taxon>
        <taxon>Ploima</taxon>
        <taxon>Brachionidae</taxon>
        <taxon>Brachionus</taxon>
    </lineage>
</organism>